<dbReference type="EMBL" id="BDIP01000223">
    <property type="protein sequence ID" value="GCA62142.1"/>
    <property type="molecule type" value="Genomic_DNA"/>
</dbReference>
<keyword evidence="3" id="KW-1185">Reference proteome</keyword>
<sequence>MSFDRSQTMYRTASPDEDVTLDPVDQLVTDENFDQ</sequence>
<dbReference type="Proteomes" id="UP000265618">
    <property type="component" value="Unassembled WGS sequence"/>
</dbReference>
<protein>
    <submittedName>
        <fullName evidence="2">Uncharacterized protein</fullName>
    </submittedName>
</protein>
<feature type="region of interest" description="Disordered" evidence="1">
    <location>
        <begin position="1"/>
        <end position="35"/>
    </location>
</feature>
<reference evidence="2 3" key="1">
    <citation type="journal article" date="2018" name="PLoS ONE">
        <title>The draft genome of Kipferlia bialata reveals reductive genome evolution in fornicate parasites.</title>
        <authorList>
            <person name="Tanifuji G."/>
            <person name="Takabayashi S."/>
            <person name="Kume K."/>
            <person name="Takagi M."/>
            <person name="Nakayama T."/>
            <person name="Kamikawa R."/>
            <person name="Inagaki Y."/>
            <person name="Hashimoto T."/>
        </authorList>
    </citation>
    <scope>NUCLEOTIDE SEQUENCE [LARGE SCALE GENOMIC DNA]</scope>
    <source>
        <strain evidence="2">NY0173</strain>
    </source>
</reference>
<accession>A0A391P0B3</accession>
<proteinExistence type="predicted"/>
<organism evidence="2 3">
    <name type="scientific">Kipferlia bialata</name>
    <dbReference type="NCBI Taxonomy" id="797122"/>
    <lineage>
        <taxon>Eukaryota</taxon>
        <taxon>Metamonada</taxon>
        <taxon>Carpediemonas-like organisms</taxon>
        <taxon>Kipferlia</taxon>
    </lineage>
</organism>
<gene>
    <name evidence="2" type="ORF">KIPB_001535</name>
</gene>
<feature type="non-terminal residue" evidence="2">
    <location>
        <position position="35"/>
    </location>
</feature>
<dbReference type="AlphaFoldDB" id="A0A391P0B3"/>
<evidence type="ECO:0000313" key="2">
    <source>
        <dbReference type="EMBL" id="GCA62142.1"/>
    </source>
</evidence>
<feature type="compositionally biased region" description="Polar residues" evidence="1">
    <location>
        <begin position="1"/>
        <end position="11"/>
    </location>
</feature>
<name>A0A391P0B3_9EUKA</name>
<evidence type="ECO:0000256" key="1">
    <source>
        <dbReference type="SAM" id="MobiDB-lite"/>
    </source>
</evidence>
<evidence type="ECO:0000313" key="3">
    <source>
        <dbReference type="Proteomes" id="UP000265618"/>
    </source>
</evidence>
<comment type="caution">
    <text evidence="2">The sequence shown here is derived from an EMBL/GenBank/DDBJ whole genome shotgun (WGS) entry which is preliminary data.</text>
</comment>